<evidence type="ECO:0000313" key="3">
    <source>
        <dbReference type="Proteomes" id="UP000031327"/>
    </source>
</evidence>
<gene>
    <name evidence="2" type="ORF">JF50_14230</name>
</gene>
<dbReference type="RefSeq" id="WP_039610078.1">
    <property type="nucleotide sequence ID" value="NZ_JWIC01000006.1"/>
</dbReference>
<sequence>MTYLELDYVQDASVQGVTTMVRDRYEKWIEKKVTLTVSENLKIYKVAFWSFIAGFMLFLTLGLVNEGAIFRTIIKSLYPPKEIYKDVVNEFLKDEEFKNSLVHKTDYSKLEIKGASFETFPQLNEKLPEKVWNTMAKGSSEDYSEFVSRDEFFEALKSYHTELTESFLAPSNSKVEILSKLEKVMDIEIDVLVLMAGENAHTAQTANCYNWFENDSYHVELVIPKTYSAQELSWFRCDFAWPEMYLTLTVDGSKLPTPVKLVGARRNGNSNKPVLLISQKIAQDLKLHSWERFLSKAYGSISINEVK</sequence>
<protein>
    <submittedName>
        <fullName evidence="2">Uncharacterized protein</fullName>
    </submittedName>
</protein>
<accession>A0A0C1MQU9</accession>
<proteinExistence type="predicted"/>
<keyword evidence="1" id="KW-1133">Transmembrane helix</keyword>
<organism evidence="2 3">
    <name type="scientific">Pseudoalteromonas luteoviolacea</name>
    <dbReference type="NCBI Taxonomy" id="43657"/>
    <lineage>
        <taxon>Bacteria</taxon>
        <taxon>Pseudomonadati</taxon>
        <taxon>Pseudomonadota</taxon>
        <taxon>Gammaproteobacteria</taxon>
        <taxon>Alteromonadales</taxon>
        <taxon>Pseudoalteromonadaceae</taxon>
        <taxon>Pseudoalteromonas</taxon>
    </lineage>
</organism>
<feature type="transmembrane region" description="Helical" evidence="1">
    <location>
        <begin position="46"/>
        <end position="65"/>
    </location>
</feature>
<dbReference type="EMBL" id="JWIC01000006">
    <property type="protein sequence ID" value="KID57018.1"/>
    <property type="molecule type" value="Genomic_DNA"/>
</dbReference>
<dbReference type="Proteomes" id="UP000031327">
    <property type="component" value="Unassembled WGS sequence"/>
</dbReference>
<evidence type="ECO:0000256" key="1">
    <source>
        <dbReference type="SAM" id="Phobius"/>
    </source>
</evidence>
<keyword evidence="1" id="KW-0472">Membrane</keyword>
<dbReference type="AlphaFoldDB" id="A0A0C1MQU9"/>
<comment type="caution">
    <text evidence="2">The sequence shown here is derived from an EMBL/GenBank/DDBJ whole genome shotgun (WGS) entry which is preliminary data.</text>
</comment>
<keyword evidence="1" id="KW-0812">Transmembrane</keyword>
<evidence type="ECO:0000313" key="2">
    <source>
        <dbReference type="EMBL" id="KID57018.1"/>
    </source>
</evidence>
<dbReference type="OrthoDB" id="9867675at2"/>
<reference evidence="2 3" key="1">
    <citation type="submission" date="2014-12" db="EMBL/GenBank/DDBJ databases">
        <title>Draft Genome Sequence of Pseudoalteromonas luteoviolacea HI1.</title>
        <authorList>
            <person name="Asahina A.Y."/>
            <person name="Hadfield M.G."/>
        </authorList>
    </citation>
    <scope>NUCLEOTIDE SEQUENCE [LARGE SCALE GENOMIC DNA]</scope>
    <source>
        <strain evidence="2 3">HI1</strain>
    </source>
</reference>
<name>A0A0C1MQU9_9GAMM</name>